<gene>
    <name evidence="2" type="ORF">C1SCF055_LOCUS7695</name>
</gene>
<reference evidence="2" key="1">
    <citation type="submission" date="2022-10" db="EMBL/GenBank/DDBJ databases">
        <authorList>
            <person name="Chen Y."/>
            <person name="Dougan E. K."/>
            <person name="Chan C."/>
            <person name="Rhodes N."/>
            <person name="Thang M."/>
        </authorList>
    </citation>
    <scope>NUCLEOTIDE SEQUENCE</scope>
</reference>
<protein>
    <submittedName>
        <fullName evidence="2">Uncharacterized protein</fullName>
    </submittedName>
</protein>
<sequence length="272" mass="30272">MSSFDPEIQDSTSKSEGKPDACGLASAYFREIAEKGDDCSDTTSFFALFVIKTVGEWECLTSASGDASALETGREEVTEADPSLNDPWMGRDKSLQWATAHVESGVAIGTVDGMVVSGALVQLAHALNLFLFPRGEGDCDDTRMIGHPEQAKPVWEKLKAELTFGEWRDEQLDLARTLVGLARAVAKHSLVLSAWEGVEVEDIAFLLGDRAPGTLRNHLSGWRRHRAERMIRLATFLALSFMALRDSVLRWEKLWKNMWNRLVVENILQQPH</sequence>
<evidence type="ECO:0000313" key="2">
    <source>
        <dbReference type="EMBL" id="CAI3979761.1"/>
    </source>
</evidence>
<dbReference type="Proteomes" id="UP001152797">
    <property type="component" value="Unassembled WGS sequence"/>
</dbReference>
<comment type="caution">
    <text evidence="2">The sequence shown here is derived from an EMBL/GenBank/DDBJ whole genome shotgun (WGS) entry which is preliminary data.</text>
</comment>
<dbReference type="EMBL" id="CAMXCT010000512">
    <property type="protein sequence ID" value="CAI3979761.1"/>
    <property type="molecule type" value="Genomic_DNA"/>
</dbReference>
<dbReference type="EMBL" id="CAMXCT020000512">
    <property type="protein sequence ID" value="CAL1133136.1"/>
    <property type="molecule type" value="Genomic_DNA"/>
</dbReference>
<organism evidence="2">
    <name type="scientific">Cladocopium goreaui</name>
    <dbReference type="NCBI Taxonomy" id="2562237"/>
    <lineage>
        <taxon>Eukaryota</taxon>
        <taxon>Sar</taxon>
        <taxon>Alveolata</taxon>
        <taxon>Dinophyceae</taxon>
        <taxon>Suessiales</taxon>
        <taxon>Symbiodiniaceae</taxon>
        <taxon>Cladocopium</taxon>
    </lineage>
</organism>
<dbReference type="EMBL" id="CAMXCT030000512">
    <property type="protein sequence ID" value="CAL4767073.1"/>
    <property type="molecule type" value="Genomic_DNA"/>
</dbReference>
<name>A0A9P1FKZ7_9DINO</name>
<keyword evidence="4" id="KW-1185">Reference proteome</keyword>
<proteinExistence type="predicted"/>
<feature type="region of interest" description="Disordered" evidence="1">
    <location>
        <begin position="1"/>
        <end position="20"/>
    </location>
</feature>
<feature type="region of interest" description="Disordered" evidence="1">
    <location>
        <begin position="68"/>
        <end position="88"/>
    </location>
</feature>
<evidence type="ECO:0000313" key="4">
    <source>
        <dbReference type="Proteomes" id="UP001152797"/>
    </source>
</evidence>
<accession>A0A9P1FKZ7</accession>
<evidence type="ECO:0000256" key="1">
    <source>
        <dbReference type="SAM" id="MobiDB-lite"/>
    </source>
</evidence>
<reference evidence="3" key="2">
    <citation type="submission" date="2024-04" db="EMBL/GenBank/DDBJ databases">
        <authorList>
            <person name="Chen Y."/>
            <person name="Shah S."/>
            <person name="Dougan E. K."/>
            <person name="Thang M."/>
            <person name="Chan C."/>
        </authorList>
    </citation>
    <scope>NUCLEOTIDE SEQUENCE [LARGE SCALE GENOMIC DNA]</scope>
</reference>
<evidence type="ECO:0000313" key="3">
    <source>
        <dbReference type="EMBL" id="CAL1133136.1"/>
    </source>
</evidence>
<dbReference type="AlphaFoldDB" id="A0A9P1FKZ7"/>
<feature type="compositionally biased region" description="Polar residues" evidence="1">
    <location>
        <begin position="1"/>
        <end position="12"/>
    </location>
</feature>